<sequence>MRSGQRRGYECLYVLECLAKGLLSCLSWRECDDGTPSPTTKPFGRDHLSRPSPRMSIVHLFATNPRPWPPSDHDRTDRNFPLPPGPHQSHHRPLFPRRRHDRSNTRAR</sequence>
<proteinExistence type="predicted"/>
<evidence type="ECO:0000256" key="1">
    <source>
        <dbReference type="SAM" id="MobiDB-lite"/>
    </source>
</evidence>
<protein>
    <submittedName>
        <fullName evidence="2">Uncharacterized protein</fullName>
    </submittedName>
</protein>
<dbReference type="EMBL" id="WHUW01000104">
    <property type="protein sequence ID" value="KAF8424414.1"/>
    <property type="molecule type" value="Genomic_DNA"/>
</dbReference>
<feature type="region of interest" description="Disordered" evidence="1">
    <location>
        <begin position="62"/>
        <end position="108"/>
    </location>
</feature>
<evidence type="ECO:0000313" key="2">
    <source>
        <dbReference type="EMBL" id="KAF8424414.1"/>
    </source>
</evidence>
<comment type="caution">
    <text evidence="2">The sequence shown here is derived from an EMBL/GenBank/DDBJ whole genome shotgun (WGS) entry which is preliminary data.</text>
</comment>
<gene>
    <name evidence="2" type="ORF">L210DRAFT_3568235</name>
</gene>
<dbReference type="Proteomes" id="UP001194468">
    <property type="component" value="Unassembled WGS sequence"/>
</dbReference>
<reference evidence="2" key="2">
    <citation type="journal article" date="2020" name="Nat. Commun.">
        <title>Large-scale genome sequencing of mycorrhizal fungi provides insights into the early evolution of symbiotic traits.</title>
        <authorList>
            <person name="Miyauchi S."/>
            <person name="Kiss E."/>
            <person name="Kuo A."/>
            <person name="Drula E."/>
            <person name="Kohler A."/>
            <person name="Sanchez-Garcia M."/>
            <person name="Morin E."/>
            <person name="Andreopoulos B."/>
            <person name="Barry K.W."/>
            <person name="Bonito G."/>
            <person name="Buee M."/>
            <person name="Carver A."/>
            <person name="Chen C."/>
            <person name="Cichocki N."/>
            <person name="Clum A."/>
            <person name="Culley D."/>
            <person name="Crous P.W."/>
            <person name="Fauchery L."/>
            <person name="Girlanda M."/>
            <person name="Hayes R.D."/>
            <person name="Keri Z."/>
            <person name="LaButti K."/>
            <person name="Lipzen A."/>
            <person name="Lombard V."/>
            <person name="Magnuson J."/>
            <person name="Maillard F."/>
            <person name="Murat C."/>
            <person name="Nolan M."/>
            <person name="Ohm R.A."/>
            <person name="Pangilinan J."/>
            <person name="Pereira M.F."/>
            <person name="Perotto S."/>
            <person name="Peter M."/>
            <person name="Pfister S."/>
            <person name="Riley R."/>
            <person name="Sitrit Y."/>
            <person name="Stielow J.B."/>
            <person name="Szollosi G."/>
            <person name="Zifcakova L."/>
            <person name="Stursova M."/>
            <person name="Spatafora J.W."/>
            <person name="Tedersoo L."/>
            <person name="Vaario L.M."/>
            <person name="Yamada A."/>
            <person name="Yan M."/>
            <person name="Wang P."/>
            <person name="Xu J."/>
            <person name="Bruns T."/>
            <person name="Baldrian P."/>
            <person name="Vilgalys R."/>
            <person name="Dunand C."/>
            <person name="Henrissat B."/>
            <person name="Grigoriev I.V."/>
            <person name="Hibbett D."/>
            <person name="Nagy L.G."/>
            <person name="Martin F.M."/>
        </authorList>
    </citation>
    <scope>NUCLEOTIDE SEQUENCE</scope>
    <source>
        <strain evidence="2">BED1</strain>
    </source>
</reference>
<evidence type="ECO:0000313" key="3">
    <source>
        <dbReference type="Proteomes" id="UP001194468"/>
    </source>
</evidence>
<feature type="compositionally biased region" description="Basic residues" evidence="1">
    <location>
        <begin position="88"/>
        <end position="108"/>
    </location>
</feature>
<dbReference type="AlphaFoldDB" id="A0AAD4BFD8"/>
<accession>A0AAD4BFD8</accession>
<keyword evidence="3" id="KW-1185">Reference proteome</keyword>
<name>A0AAD4BFD8_BOLED</name>
<organism evidence="2 3">
    <name type="scientific">Boletus edulis BED1</name>
    <dbReference type="NCBI Taxonomy" id="1328754"/>
    <lineage>
        <taxon>Eukaryota</taxon>
        <taxon>Fungi</taxon>
        <taxon>Dikarya</taxon>
        <taxon>Basidiomycota</taxon>
        <taxon>Agaricomycotina</taxon>
        <taxon>Agaricomycetes</taxon>
        <taxon>Agaricomycetidae</taxon>
        <taxon>Boletales</taxon>
        <taxon>Boletineae</taxon>
        <taxon>Boletaceae</taxon>
        <taxon>Boletoideae</taxon>
        <taxon>Boletus</taxon>
    </lineage>
</organism>
<reference evidence="2" key="1">
    <citation type="submission" date="2019-10" db="EMBL/GenBank/DDBJ databases">
        <authorList>
            <consortium name="DOE Joint Genome Institute"/>
            <person name="Kuo A."/>
            <person name="Miyauchi S."/>
            <person name="Kiss E."/>
            <person name="Drula E."/>
            <person name="Kohler A."/>
            <person name="Sanchez-Garcia M."/>
            <person name="Andreopoulos B."/>
            <person name="Barry K.W."/>
            <person name="Bonito G."/>
            <person name="Buee M."/>
            <person name="Carver A."/>
            <person name="Chen C."/>
            <person name="Cichocki N."/>
            <person name="Clum A."/>
            <person name="Culley D."/>
            <person name="Crous P.W."/>
            <person name="Fauchery L."/>
            <person name="Girlanda M."/>
            <person name="Hayes R."/>
            <person name="Keri Z."/>
            <person name="LaButti K."/>
            <person name="Lipzen A."/>
            <person name="Lombard V."/>
            <person name="Magnuson J."/>
            <person name="Maillard F."/>
            <person name="Morin E."/>
            <person name="Murat C."/>
            <person name="Nolan M."/>
            <person name="Ohm R."/>
            <person name="Pangilinan J."/>
            <person name="Pereira M."/>
            <person name="Perotto S."/>
            <person name="Peter M."/>
            <person name="Riley R."/>
            <person name="Sitrit Y."/>
            <person name="Stielow B."/>
            <person name="Szollosi G."/>
            <person name="Zifcakova L."/>
            <person name="Stursova M."/>
            <person name="Spatafora J.W."/>
            <person name="Tedersoo L."/>
            <person name="Vaario L.-M."/>
            <person name="Yamada A."/>
            <person name="Yan M."/>
            <person name="Wang P."/>
            <person name="Xu J."/>
            <person name="Bruns T."/>
            <person name="Baldrian P."/>
            <person name="Vilgalys R."/>
            <person name="Henrissat B."/>
            <person name="Grigoriev I.V."/>
            <person name="Hibbett D."/>
            <person name="Nagy L.G."/>
            <person name="Martin F.M."/>
        </authorList>
    </citation>
    <scope>NUCLEOTIDE SEQUENCE</scope>
    <source>
        <strain evidence="2">BED1</strain>
    </source>
</reference>